<dbReference type="PANTHER" id="PTHR33877:SF1">
    <property type="entry name" value="TYPE IV METHYL-DIRECTED RESTRICTION ENZYME ECOKMCRA"/>
    <property type="match status" value="1"/>
</dbReference>
<sequence length="152" mass="17915">MKLRNKDKLYIYYRDNKSCFYCGKSLKFKQITLDHFIPLSKGGTSDIFNVVTCCKKCNKLKADKMPGNYEDTILNLFLKTVDDDMIIGKGINISNKELKEELLKVDRLEDLSDQFIFQNSTMRFYIKDNYVIKIVYLGGYENEYNSDFSWED</sequence>
<dbReference type="STRING" id="1304284.L21TH_1769"/>
<dbReference type="Gene3D" id="1.10.30.50">
    <property type="match status" value="1"/>
</dbReference>
<protein>
    <submittedName>
        <fullName evidence="2">HNH endonuclease family protein</fullName>
    </submittedName>
</protein>
<evidence type="ECO:0000259" key="1">
    <source>
        <dbReference type="SMART" id="SM00507"/>
    </source>
</evidence>
<dbReference type="InterPro" id="IPR052892">
    <property type="entry name" value="NA-targeting_endonuclease"/>
</dbReference>
<keyword evidence="2" id="KW-0255">Endonuclease</keyword>
<organism evidence="2 3">
    <name type="scientific">Caldisalinibacter kiritimatiensis</name>
    <dbReference type="NCBI Taxonomy" id="1304284"/>
    <lineage>
        <taxon>Bacteria</taxon>
        <taxon>Bacillati</taxon>
        <taxon>Bacillota</taxon>
        <taxon>Tissierellia</taxon>
        <taxon>Tissierellales</taxon>
        <taxon>Thermohalobacteraceae</taxon>
        <taxon>Caldisalinibacter</taxon>
    </lineage>
</organism>
<reference evidence="2 3" key="1">
    <citation type="journal article" date="2015" name="Geomicrobiol. J.">
        <title>Caldisalinibacter kiritimatiensis gen. nov., sp. nov., a moderately thermohalophilic thiosulfate-reducing bacterium from a hypersaline microbial mat.</title>
        <authorList>
            <person name="Ben Hania W."/>
            <person name="Joseph M."/>
            <person name="Fiebig A."/>
            <person name="Bunk B."/>
            <person name="Klenk H.-P."/>
            <person name="Fardeau M.-L."/>
            <person name="Spring S."/>
        </authorList>
    </citation>
    <scope>NUCLEOTIDE SEQUENCE [LARGE SCALE GENOMIC DNA]</scope>
    <source>
        <strain evidence="2 3">L21-TH-D2</strain>
    </source>
</reference>
<dbReference type="eggNOG" id="COG1403">
    <property type="taxonomic scope" value="Bacteria"/>
</dbReference>
<dbReference type="Proteomes" id="UP000013378">
    <property type="component" value="Unassembled WGS sequence"/>
</dbReference>
<dbReference type="OrthoDB" id="9802901at2"/>
<dbReference type="RefSeq" id="WP_006314409.1">
    <property type="nucleotide sequence ID" value="NZ_ARZA01000202.1"/>
</dbReference>
<gene>
    <name evidence="2" type="ORF">L21TH_1769</name>
</gene>
<keyword evidence="2" id="KW-0378">Hydrolase</keyword>
<name>R1ASQ9_9FIRM</name>
<dbReference type="SMART" id="SM00507">
    <property type="entry name" value="HNHc"/>
    <property type="match status" value="1"/>
</dbReference>
<dbReference type="GO" id="GO:0004519">
    <property type="term" value="F:endonuclease activity"/>
    <property type="evidence" value="ECO:0007669"/>
    <property type="project" value="UniProtKB-KW"/>
</dbReference>
<keyword evidence="3" id="KW-1185">Reference proteome</keyword>
<dbReference type="Pfam" id="PF14279">
    <property type="entry name" value="HNH_5"/>
    <property type="match status" value="1"/>
</dbReference>
<dbReference type="AlphaFoldDB" id="R1ASQ9"/>
<dbReference type="CDD" id="cd00085">
    <property type="entry name" value="HNHc"/>
    <property type="match status" value="1"/>
</dbReference>
<dbReference type="EMBL" id="ARZA01000202">
    <property type="protein sequence ID" value="EOD00193.1"/>
    <property type="molecule type" value="Genomic_DNA"/>
</dbReference>
<accession>R1ASQ9</accession>
<proteinExistence type="predicted"/>
<evidence type="ECO:0000313" key="3">
    <source>
        <dbReference type="Proteomes" id="UP000013378"/>
    </source>
</evidence>
<comment type="caution">
    <text evidence="2">The sequence shown here is derived from an EMBL/GenBank/DDBJ whole genome shotgun (WGS) entry which is preliminary data.</text>
</comment>
<evidence type="ECO:0000313" key="2">
    <source>
        <dbReference type="EMBL" id="EOD00193.1"/>
    </source>
</evidence>
<keyword evidence="2" id="KW-0540">Nuclease</keyword>
<dbReference type="InterPro" id="IPR003615">
    <property type="entry name" value="HNH_nuc"/>
</dbReference>
<dbReference type="InterPro" id="IPR029471">
    <property type="entry name" value="HNH_5"/>
</dbReference>
<dbReference type="PANTHER" id="PTHR33877">
    <property type="entry name" value="SLL1193 PROTEIN"/>
    <property type="match status" value="1"/>
</dbReference>
<feature type="domain" description="HNH nuclease" evidence="1">
    <location>
        <begin position="6"/>
        <end position="59"/>
    </location>
</feature>